<feature type="region of interest" description="Disordered" evidence="15">
    <location>
        <begin position="1019"/>
        <end position="1056"/>
    </location>
</feature>
<dbReference type="GO" id="GO:0005886">
    <property type="term" value="C:plasma membrane"/>
    <property type="evidence" value="ECO:0007669"/>
    <property type="project" value="UniProtKB-SubCell"/>
</dbReference>
<keyword evidence="6" id="KW-0597">Phosphoprotein</keyword>
<dbReference type="KEGG" id="snh:120051467"/>
<evidence type="ECO:0000313" key="18">
    <source>
        <dbReference type="Proteomes" id="UP000808372"/>
    </source>
</evidence>
<sequence length="1235" mass="138708">MRSRSNSGVKLDGFARLVHETILCHQNPVTGLLPCSVQLPDAWVRDNVYSILAVWGLGMAYRKNADRDEDKAKAYELEQSVVKLMQGLLQCMMRQVAKVEKFKYTQSPKDCLHAKYHTPTCATVVGDDQWGHLQVDATSLYLLVLAQMTASGLRIISTLHEVAFIQNLVFYIEAAYKVADYGMWERGDKTNQGIPELNTSSVGMAKAALEAIDELDLFGAHGGPKSVIHVLPDEVEHCQAILCSMLPRASTSKEIDAGLLSIISFPAFAVEDADLVTITKTEIISRLQGRYGCCRFIRDGYRCPREDPSRLHYDPAELKLFENIECEWPVFWTYLILDGIFSGDLVQVQEYRDALEEVLIRGKPGIRLMPELYAVPPEKMEEEYRNPHSVDRVAMGQLPHMWGQSLYIVSSLLAEGFLAPGEIDPLNRRFSTNFKPDVVVQVCVLAESKEIQELLKNDEIEVQTISEVQPIRVMPARILSHVYVKLGNCKKLNLSGRPYRHIGVLGTSKFYEIRNRTYTFTPQFLDQHHFYLALDNQMIVEMLRTELSYLSSSWRMTGRPTLTFPITHSMLVDDGESIDPCILSTLRKLHDGYFGGARVQMANISSFQTTSFHTELSFLDGDTDDDLLENEEDEEDEEESYVPSGSSKDMFDHYLSQLMQSTATKCHLPPIQRGQHHVFSAEHTTRDILSFMAQVQGLNMPKASMYLPMTPIMNKHRKSLNLLHVAQLTLLHPHQPHHHTPHQQQPKAPSIADLQLPRDSQGNTDFGSLVRQLKECPTLQDQADILYILCVMKGADWLVDVGGQGGVSVRCLLEELYAQAGANKEWGLIRYISGILRKRVEVLAEACTDLISHHKQLTVGLPPEPREKVISAPLPPEELSSLIYEASGQDISIAVLTQEIMVYLAMYVRSQPALFGDMLRLRIGLIMQVMATELARSLHCSGEEASESLMNLSPSDMKNLLHHILSGKEFGVERSMRPMQSSATSPAVSIHELGHTGATKTERTGIRKLKREIKQMSNSGYSISSNVTSPRSTRCSSPSTPSGILSPVGPGGSDSHLQWEEQQGQWLRRRRLDGAINRVPMGFYQKVWKILQKCHGLSIDGYVLPSSTTREMTEGEIKFAVHVESVLNHVPQPEYRQLLVEAVMVLTLVADMDVDNIGGIILIDRIVHMANDLFLQDQRTHGANEYFLEKDPATGICHFFYDSAPSGSYGTMTYLSKAVVTYLQDFLPQSTCLMQ</sequence>
<comment type="subcellular location">
    <subcellularLocation>
        <location evidence="2 14">Cell membrane</location>
        <topology evidence="2 14">Lipid-anchor</topology>
        <orientation evidence="2 14">Cytoplasmic side</orientation>
    </subcellularLocation>
</comment>
<dbReference type="Pfam" id="PF00723">
    <property type="entry name" value="Glyco_hydro_15"/>
    <property type="match status" value="1"/>
</dbReference>
<dbReference type="PANTHER" id="PTHR10749:SF5">
    <property type="entry name" value="PHOSPHORYLASE B KINASE REGULATORY SUBUNIT ALPHA, LIVER ISOFORM"/>
    <property type="match status" value="1"/>
</dbReference>
<dbReference type="GO" id="GO:0005977">
    <property type="term" value="P:glycogen metabolic process"/>
    <property type="evidence" value="ECO:0007669"/>
    <property type="project" value="UniProtKB-KW"/>
</dbReference>
<dbReference type="GO" id="GO:0005964">
    <property type="term" value="C:phosphorylase kinase complex"/>
    <property type="evidence" value="ECO:0007669"/>
    <property type="project" value="TreeGrafter"/>
</dbReference>
<protein>
    <recommendedName>
        <fullName evidence="14">Phosphorylase b kinase regulatory subunit</fullName>
    </recommendedName>
</protein>
<feature type="region of interest" description="Disordered" evidence="15">
    <location>
        <begin position="982"/>
        <end position="1007"/>
    </location>
</feature>
<keyword evidence="8 14" id="KW-0112">Calmodulin-binding</keyword>
<keyword evidence="5 14" id="KW-1003">Cell membrane</keyword>
<dbReference type="AlphaFoldDB" id="A0A8U0R4Y7"/>
<feature type="domain" description="Phosphorylase b kinase regulatory subunit alpha/beta C-terminal" evidence="17">
    <location>
        <begin position="1061"/>
        <end position="1207"/>
    </location>
</feature>
<dbReference type="Pfam" id="PF19292">
    <property type="entry name" value="KPBB_C"/>
    <property type="match status" value="1"/>
</dbReference>
<keyword evidence="9 14" id="KW-0472">Membrane</keyword>
<evidence type="ECO:0000256" key="8">
    <source>
        <dbReference type="ARBA" id="ARBA00022860"/>
    </source>
</evidence>
<evidence type="ECO:0000256" key="4">
    <source>
        <dbReference type="ARBA" id="ARBA00007128"/>
    </source>
</evidence>
<proteinExistence type="inferred from homology"/>
<dbReference type="SUPFAM" id="SSF48208">
    <property type="entry name" value="Six-hairpin glycosidases"/>
    <property type="match status" value="1"/>
</dbReference>
<organism evidence="18 19">
    <name type="scientific">Salvelinus namaycush</name>
    <name type="common">Lake trout</name>
    <name type="synonym">Salmo namaycush</name>
    <dbReference type="NCBI Taxonomy" id="8040"/>
    <lineage>
        <taxon>Eukaryota</taxon>
        <taxon>Metazoa</taxon>
        <taxon>Chordata</taxon>
        <taxon>Craniata</taxon>
        <taxon>Vertebrata</taxon>
        <taxon>Euteleostomi</taxon>
        <taxon>Actinopterygii</taxon>
        <taxon>Neopterygii</taxon>
        <taxon>Teleostei</taxon>
        <taxon>Protacanthopterygii</taxon>
        <taxon>Salmoniformes</taxon>
        <taxon>Salmonidae</taxon>
        <taxon>Salmoninae</taxon>
        <taxon>Salvelinus</taxon>
    </lineage>
</organism>
<evidence type="ECO:0000256" key="15">
    <source>
        <dbReference type="SAM" id="MobiDB-lite"/>
    </source>
</evidence>
<dbReference type="GO" id="GO:0005516">
    <property type="term" value="F:calmodulin binding"/>
    <property type="evidence" value="ECO:0007669"/>
    <property type="project" value="UniProtKB-KW"/>
</dbReference>
<evidence type="ECO:0000259" key="17">
    <source>
        <dbReference type="Pfam" id="PF19292"/>
    </source>
</evidence>
<dbReference type="FunFam" id="1.50.10.10:FF:000004">
    <property type="entry name" value="Phosphorylase b kinase regulatory subunit"/>
    <property type="match status" value="1"/>
</dbReference>
<evidence type="ECO:0000256" key="3">
    <source>
        <dbReference type="ARBA" id="ARBA00005131"/>
    </source>
</evidence>
<comment type="pathway">
    <text evidence="3 14">Glycan biosynthesis; glycogen metabolism.</text>
</comment>
<evidence type="ECO:0000256" key="11">
    <source>
        <dbReference type="ARBA" id="ARBA00023288"/>
    </source>
</evidence>
<comment type="similarity">
    <text evidence="4 14">Belongs to the phosphorylase b kinase regulatory chain family.</text>
</comment>
<evidence type="ECO:0000313" key="19">
    <source>
        <dbReference type="RefSeq" id="XP_038854271.1"/>
    </source>
</evidence>
<dbReference type="InterPro" id="IPR011613">
    <property type="entry name" value="GH15-like"/>
</dbReference>
<keyword evidence="11 13" id="KW-0449">Lipoprotein</keyword>
<feature type="compositionally biased region" description="Acidic residues" evidence="15">
    <location>
        <begin position="621"/>
        <end position="640"/>
    </location>
</feature>
<evidence type="ECO:0000256" key="13">
    <source>
        <dbReference type="PIRSR" id="PIRSR608734-50"/>
    </source>
</evidence>
<evidence type="ECO:0000256" key="9">
    <source>
        <dbReference type="ARBA" id="ARBA00023136"/>
    </source>
</evidence>
<reference evidence="19" key="1">
    <citation type="submission" date="2025-08" db="UniProtKB">
        <authorList>
            <consortium name="RefSeq"/>
        </authorList>
    </citation>
    <scope>IDENTIFICATION</scope>
    <source>
        <tissue evidence="19">White muscle</tissue>
    </source>
</reference>
<keyword evidence="7 14" id="KW-0321">Glycogen metabolism</keyword>
<name>A0A8U0R4Y7_SALNM</name>
<evidence type="ECO:0000256" key="14">
    <source>
        <dbReference type="RuleBase" id="RU364123"/>
    </source>
</evidence>
<feature type="region of interest" description="Disordered" evidence="15">
    <location>
        <begin position="618"/>
        <end position="647"/>
    </location>
</feature>
<evidence type="ECO:0000256" key="7">
    <source>
        <dbReference type="ARBA" id="ARBA00022600"/>
    </source>
</evidence>
<evidence type="ECO:0000256" key="2">
    <source>
        <dbReference type="ARBA" id="ARBA00004342"/>
    </source>
</evidence>
<comment type="function">
    <text evidence="1">Phosphorylase b kinase catalyzes the phosphorylation of serine in certain substrates, including troponin I. The alpha chain may bind calmodulin.</text>
</comment>
<evidence type="ECO:0000256" key="12">
    <source>
        <dbReference type="ARBA" id="ARBA00023289"/>
    </source>
</evidence>
<dbReference type="InterPro" id="IPR008928">
    <property type="entry name" value="6-hairpin_glycosidase_sf"/>
</dbReference>
<dbReference type="PANTHER" id="PTHR10749">
    <property type="entry name" value="PHOSPHORYLASE B KINASE REGULATORY SUBUNIT"/>
    <property type="match status" value="1"/>
</dbReference>
<dbReference type="InterPro" id="IPR008734">
    <property type="entry name" value="PHK_A/B_su"/>
</dbReference>
<gene>
    <name evidence="19" type="primary">phka2</name>
</gene>
<keyword evidence="10 14" id="KW-0119">Carbohydrate metabolism</keyword>
<keyword evidence="12 13" id="KW-0636">Prenylation</keyword>
<evidence type="ECO:0000256" key="6">
    <source>
        <dbReference type="ARBA" id="ARBA00022553"/>
    </source>
</evidence>
<evidence type="ECO:0000259" key="16">
    <source>
        <dbReference type="Pfam" id="PF00723"/>
    </source>
</evidence>
<keyword evidence="18" id="KW-1185">Reference proteome</keyword>
<feature type="domain" description="GH15-like" evidence="16">
    <location>
        <begin position="8"/>
        <end position="924"/>
    </location>
</feature>
<comment type="PTM">
    <text evidence="13">Although the final Cys may be farnesylated, the terminal tripeptide is probably not removed, and the C-terminus is not methylated.</text>
</comment>
<dbReference type="CTD" id="5256"/>
<evidence type="ECO:0000256" key="10">
    <source>
        <dbReference type="ARBA" id="ARBA00023277"/>
    </source>
</evidence>
<feature type="compositionally biased region" description="Low complexity" evidence="15">
    <location>
        <begin position="1028"/>
        <end position="1042"/>
    </location>
</feature>
<dbReference type="OrthoDB" id="5971574at2759"/>
<dbReference type="GeneID" id="120051467"/>
<accession>A0A8U0R4Y7</accession>
<dbReference type="RefSeq" id="XP_038854271.1">
    <property type="nucleotide sequence ID" value="XM_038998343.1"/>
</dbReference>
<dbReference type="Gene3D" id="1.50.10.10">
    <property type="match status" value="1"/>
</dbReference>
<dbReference type="InterPro" id="IPR045583">
    <property type="entry name" value="KPBA/B_C"/>
</dbReference>
<dbReference type="Proteomes" id="UP000808372">
    <property type="component" value="Chromosome 7"/>
</dbReference>
<feature type="lipid moiety-binding region" description="S-farnesyl cysteine" evidence="13">
    <location>
        <position position="1232"/>
    </location>
</feature>
<evidence type="ECO:0000256" key="1">
    <source>
        <dbReference type="ARBA" id="ARBA00002837"/>
    </source>
</evidence>
<evidence type="ECO:0000256" key="5">
    <source>
        <dbReference type="ARBA" id="ARBA00022475"/>
    </source>
</evidence>
<dbReference type="InterPro" id="IPR012341">
    <property type="entry name" value="6hp_glycosidase-like_sf"/>
</dbReference>